<accession>A0A9E7D1Z5</accession>
<dbReference type="KEGG" id="fbm:MQE35_10490"/>
<reference evidence="5" key="1">
    <citation type="submission" date="2022-03" db="EMBL/GenBank/DDBJ databases">
        <title>Description of Abyssus ytuae gen. nov., sp. nov., a novel member of the family Flavobacteriaceae isolated from the sediment of Mariana Trench.</title>
        <authorList>
            <person name="Zhang J."/>
            <person name="Xu X."/>
        </authorList>
    </citation>
    <scope>NUCLEOTIDE SEQUENCE</scope>
    <source>
        <strain evidence="5">MT3330</strain>
    </source>
</reference>
<feature type="domain" description="CBM-cenC" evidence="4">
    <location>
        <begin position="359"/>
        <end position="486"/>
    </location>
</feature>
<evidence type="ECO:0000313" key="6">
    <source>
        <dbReference type="Proteomes" id="UP000831290"/>
    </source>
</evidence>
<gene>
    <name evidence="5" type="ORF">MQE35_10490</name>
</gene>
<feature type="domain" description="CBM-cenC" evidence="4">
    <location>
        <begin position="197"/>
        <end position="332"/>
    </location>
</feature>
<feature type="domain" description="CBM-cenC" evidence="4">
    <location>
        <begin position="514"/>
        <end position="641"/>
    </location>
</feature>
<dbReference type="Gene3D" id="2.60.40.10">
    <property type="entry name" value="Immunoglobulins"/>
    <property type="match status" value="2"/>
</dbReference>
<feature type="chain" id="PRO_5038834571" evidence="2">
    <location>
        <begin position="22"/>
        <end position="669"/>
    </location>
</feature>
<keyword evidence="2" id="KW-0732">Signal</keyword>
<dbReference type="InterPro" id="IPR002909">
    <property type="entry name" value="IPT_dom"/>
</dbReference>
<evidence type="ECO:0000259" key="3">
    <source>
        <dbReference type="Pfam" id="PF01833"/>
    </source>
</evidence>
<dbReference type="InterPro" id="IPR014756">
    <property type="entry name" value="Ig_E-set"/>
</dbReference>
<dbReference type="SUPFAM" id="SSF49785">
    <property type="entry name" value="Galactose-binding domain-like"/>
    <property type="match status" value="3"/>
</dbReference>
<proteinExistence type="predicted"/>
<evidence type="ECO:0000256" key="1">
    <source>
        <dbReference type="ARBA" id="ARBA00022801"/>
    </source>
</evidence>
<dbReference type="SUPFAM" id="SSF81296">
    <property type="entry name" value="E set domains"/>
    <property type="match status" value="1"/>
</dbReference>
<dbReference type="Pfam" id="PF02018">
    <property type="entry name" value="CBM_4_9"/>
    <property type="match status" value="3"/>
</dbReference>
<evidence type="ECO:0000313" key="5">
    <source>
        <dbReference type="EMBL" id="UOB16164.1"/>
    </source>
</evidence>
<dbReference type="Gene3D" id="2.60.120.260">
    <property type="entry name" value="Galactose-binding domain-like"/>
    <property type="match status" value="3"/>
</dbReference>
<evidence type="ECO:0000256" key="2">
    <source>
        <dbReference type="SAM" id="SignalP"/>
    </source>
</evidence>
<organism evidence="5 6">
    <name type="scientific">Abyssalbus ytuae</name>
    <dbReference type="NCBI Taxonomy" id="2926907"/>
    <lineage>
        <taxon>Bacteria</taxon>
        <taxon>Pseudomonadati</taxon>
        <taxon>Bacteroidota</taxon>
        <taxon>Flavobacteriia</taxon>
        <taxon>Flavobacteriales</taxon>
        <taxon>Flavobacteriaceae</taxon>
        <taxon>Abyssalbus</taxon>
    </lineage>
</organism>
<dbReference type="InterPro" id="IPR008979">
    <property type="entry name" value="Galactose-bd-like_sf"/>
</dbReference>
<feature type="signal peptide" evidence="2">
    <location>
        <begin position="1"/>
        <end position="21"/>
    </location>
</feature>
<dbReference type="InterPro" id="IPR003305">
    <property type="entry name" value="CenC_carb-bd"/>
</dbReference>
<feature type="domain" description="IPT/TIG" evidence="3">
    <location>
        <begin position="125"/>
        <end position="179"/>
    </location>
</feature>
<name>A0A9E7D1Z5_9FLAO</name>
<evidence type="ECO:0000259" key="4">
    <source>
        <dbReference type="Pfam" id="PF02018"/>
    </source>
</evidence>
<dbReference type="CDD" id="cd00102">
    <property type="entry name" value="IPT"/>
    <property type="match status" value="1"/>
</dbReference>
<dbReference type="Proteomes" id="UP000831290">
    <property type="component" value="Chromosome"/>
</dbReference>
<dbReference type="GO" id="GO:0016798">
    <property type="term" value="F:hydrolase activity, acting on glycosyl bonds"/>
    <property type="evidence" value="ECO:0007669"/>
    <property type="project" value="InterPro"/>
</dbReference>
<sequence>MKNIFKYIFSIIAMASLMWVASCEDDDFTQVSVTGKSVEEAYPGDPVSLTGDNFNTVQFVFIGNEQAPFELNGDTISFLVPEDAEVGNNIITLVMADNYRVRFPFKVLLRPIAVIEYFDAFVPVGGELVIKGTSLNSEYNPQVTIGGVEATIVSNTPTEIIVTVPGVPDDEALEIEINTIHGTTVTTTAFIARENLLSNSQLSEGSGDDFTGWTKLNGNDGMTEVTGDEAYGGGRSLRVVGAGNPSQPWATQFAADGVPLVLGEEYTVLLWAKLESGSSDEDIMRVSVSQYDGNGADYFYGDAVQLDNTWKPYSWTFTVGKDLPTHRVVLDMGFSSSPFLIDHIALIPGAINLSGTIPELLSNYSFEDDMTGWQILSEANAAQFDISTTEAYCGSQSLTATGTGGNYWDVQIAIAEDAAPTLEVGTMYELGFWAKAAGPDGIIRASVSRWCSGCNDDFFYSPDVTVAEEWTYYSFVFEAENTTTGVHQVVLDFGLTTQTFFVDAVSLKKYEPDNLYENGGFEDDMTGWQILSEANAAQFDISTTEAYEGSQSLTATGTGGNYWDVQIAVAEDAAATLEVGKQYKLSFWAKAAGPDGIIRASVSRWCSGCNDDFFYTPDVTVAEEWTYYSFVFEAENTTTGVHQVVLDFGLTTQTFFVDNINVTEFDPCE</sequence>
<keyword evidence="1" id="KW-0378">Hydrolase</keyword>
<dbReference type="Pfam" id="PF01833">
    <property type="entry name" value="TIG"/>
    <property type="match status" value="1"/>
</dbReference>
<dbReference type="PROSITE" id="PS51257">
    <property type="entry name" value="PROKAR_LIPOPROTEIN"/>
    <property type="match status" value="1"/>
</dbReference>
<dbReference type="EMBL" id="CP094358">
    <property type="protein sequence ID" value="UOB16164.1"/>
    <property type="molecule type" value="Genomic_DNA"/>
</dbReference>
<dbReference type="InterPro" id="IPR013783">
    <property type="entry name" value="Ig-like_fold"/>
</dbReference>
<keyword evidence="6" id="KW-1185">Reference proteome</keyword>
<dbReference type="AlphaFoldDB" id="A0A9E7D1Z5"/>
<dbReference type="RefSeq" id="WP_255841328.1">
    <property type="nucleotide sequence ID" value="NZ_CP094358.1"/>
</dbReference>
<protein>
    <submittedName>
        <fullName evidence="5">Carbohydrate binding domain-containing protein</fullName>
    </submittedName>
</protein>